<evidence type="ECO:0000313" key="2">
    <source>
        <dbReference type="Proteomes" id="UP000326678"/>
    </source>
</evidence>
<gene>
    <name evidence="1" type="ORF">GXM_10241</name>
</gene>
<name>A0A5P8WJF8_9NOSO</name>
<keyword evidence="2" id="KW-1185">Reference proteome</keyword>
<dbReference type="KEGG" id="nsh:GXM_10241"/>
<organism evidence="1 2">
    <name type="scientific">Nostoc sphaeroides CCNUC1</name>
    <dbReference type="NCBI Taxonomy" id="2653204"/>
    <lineage>
        <taxon>Bacteria</taxon>
        <taxon>Bacillati</taxon>
        <taxon>Cyanobacteriota</taxon>
        <taxon>Cyanophyceae</taxon>
        <taxon>Nostocales</taxon>
        <taxon>Nostocaceae</taxon>
        <taxon>Nostoc</taxon>
    </lineage>
</organism>
<sequence>MATALGTIIDDPIKSNKSRKPPLVKKISGDVLIAGSSATV</sequence>
<evidence type="ECO:0000313" key="1">
    <source>
        <dbReference type="EMBL" id="QFS52977.1"/>
    </source>
</evidence>
<accession>A0A5P8WJF8</accession>
<dbReference type="EMBL" id="CP045234">
    <property type="protein sequence ID" value="QFS52977.1"/>
    <property type="molecule type" value="Genomic_DNA"/>
</dbReference>
<dbReference type="Proteomes" id="UP000326678">
    <property type="component" value="Chromosome pGXM07"/>
</dbReference>
<reference evidence="1 2" key="1">
    <citation type="submission" date="2019-10" db="EMBL/GenBank/DDBJ databases">
        <title>Genomic and transcriptomic insights into the perfect genentic adaptation of a filamentous nitrogen-fixing cyanobacterium to rice fields.</title>
        <authorList>
            <person name="Chen Z."/>
        </authorList>
    </citation>
    <scope>NUCLEOTIDE SEQUENCE [LARGE SCALE GENOMIC DNA]</scope>
    <source>
        <strain evidence="1">CCNUC1</strain>
    </source>
</reference>
<dbReference type="AlphaFoldDB" id="A0A5P8WJF8"/>
<protein>
    <submittedName>
        <fullName evidence="1">Uncharacterized protein</fullName>
    </submittedName>
</protein>
<proteinExistence type="predicted"/>